<gene>
    <name evidence="8" type="ORF">LUZ62_056576</name>
</gene>
<dbReference type="InterPro" id="IPR010513">
    <property type="entry name" value="KEN_dom"/>
</dbReference>
<feature type="chain" id="PRO_5043529753" evidence="5">
    <location>
        <begin position="24"/>
        <end position="849"/>
    </location>
</feature>
<dbReference type="Pfam" id="PF06479">
    <property type="entry name" value="Ribonuc_2-5A"/>
    <property type="match status" value="1"/>
</dbReference>
<feature type="domain" description="Protein kinase" evidence="6">
    <location>
        <begin position="450"/>
        <end position="718"/>
    </location>
</feature>
<dbReference type="InterPro" id="IPR000719">
    <property type="entry name" value="Prot_kinase_dom"/>
</dbReference>
<dbReference type="SUPFAM" id="SSF56112">
    <property type="entry name" value="Protein kinase-like (PK-like)"/>
    <property type="match status" value="1"/>
</dbReference>
<evidence type="ECO:0000256" key="4">
    <source>
        <dbReference type="SAM" id="MobiDB-lite"/>
    </source>
</evidence>
<evidence type="ECO:0000256" key="1">
    <source>
        <dbReference type="ARBA" id="ARBA00022729"/>
    </source>
</evidence>
<keyword evidence="8" id="KW-0418">Kinase</keyword>
<dbReference type="PANTHER" id="PTHR13954">
    <property type="entry name" value="IRE1-RELATED"/>
    <property type="match status" value="1"/>
</dbReference>
<dbReference type="PROSITE" id="PS50011">
    <property type="entry name" value="PROTEIN_KINASE_DOM"/>
    <property type="match status" value="1"/>
</dbReference>
<dbReference type="InterPro" id="IPR038357">
    <property type="entry name" value="KEN_sf"/>
</dbReference>
<dbReference type="EMBL" id="JAMFTS010000003">
    <property type="protein sequence ID" value="KAJ4772319.1"/>
    <property type="molecule type" value="Genomic_DNA"/>
</dbReference>
<keyword evidence="2" id="KW-0547">Nucleotide-binding</keyword>
<evidence type="ECO:0000313" key="8">
    <source>
        <dbReference type="EMBL" id="KAJ4772319.1"/>
    </source>
</evidence>
<dbReference type="PANTHER" id="PTHR13954:SF6">
    <property type="entry name" value="NON-SPECIFIC SERINE_THREONINE PROTEIN KINASE"/>
    <property type="match status" value="1"/>
</dbReference>
<dbReference type="AlphaFoldDB" id="A0AAV8DWH4"/>
<feature type="signal peptide" evidence="5">
    <location>
        <begin position="1"/>
        <end position="23"/>
    </location>
</feature>
<dbReference type="GO" id="GO:0036498">
    <property type="term" value="P:IRE1-mediated unfolded protein response"/>
    <property type="evidence" value="ECO:0007669"/>
    <property type="project" value="TreeGrafter"/>
</dbReference>
<dbReference type="Gene3D" id="1.20.1440.180">
    <property type="entry name" value="KEN domain"/>
    <property type="match status" value="1"/>
</dbReference>
<evidence type="ECO:0000256" key="3">
    <source>
        <dbReference type="ARBA" id="ARBA00022840"/>
    </source>
</evidence>
<evidence type="ECO:0000256" key="5">
    <source>
        <dbReference type="SAM" id="SignalP"/>
    </source>
</evidence>
<feature type="domain" description="KEN" evidence="7">
    <location>
        <begin position="721"/>
        <end position="849"/>
    </location>
</feature>
<evidence type="ECO:0000256" key="2">
    <source>
        <dbReference type="ARBA" id="ARBA00022741"/>
    </source>
</evidence>
<dbReference type="InterPro" id="IPR011009">
    <property type="entry name" value="Kinase-like_dom_sf"/>
</dbReference>
<evidence type="ECO:0000259" key="7">
    <source>
        <dbReference type="PROSITE" id="PS51392"/>
    </source>
</evidence>
<dbReference type="Gene3D" id="3.30.200.20">
    <property type="entry name" value="Phosphorylase Kinase, domain 1"/>
    <property type="match status" value="1"/>
</dbReference>
<dbReference type="GO" id="GO:0004674">
    <property type="term" value="F:protein serine/threonine kinase activity"/>
    <property type="evidence" value="ECO:0007669"/>
    <property type="project" value="InterPro"/>
</dbReference>
<keyword evidence="3" id="KW-0067">ATP-binding</keyword>
<name>A0AAV8DWH4_9POAL</name>
<dbReference type="GO" id="GO:0006397">
    <property type="term" value="P:mRNA processing"/>
    <property type="evidence" value="ECO:0007669"/>
    <property type="project" value="InterPro"/>
</dbReference>
<keyword evidence="9" id="KW-1185">Reference proteome</keyword>
<dbReference type="GO" id="GO:1990604">
    <property type="term" value="C:IRE1-TRAF2-ASK1 complex"/>
    <property type="evidence" value="ECO:0007669"/>
    <property type="project" value="TreeGrafter"/>
</dbReference>
<protein>
    <submittedName>
        <fullName evidence="8">Serine/threonine-protein kinase/endoribonuclease IRE1a</fullName>
    </submittedName>
</protein>
<dbReference type="SMART" id="SM00580">
    <property type="entry name" value="PUG"/>
    <property type="match status" value="1"/>
</dbReference>
<evidence type="ECO:0000259" key="6">
    <source>
        <dbReference type="PROSITE" id="PS50011"/>
    </source>
</evidence>
<evidence type="ECO:0000313" key="9">
    <source>
        <dbReference type="Proteomes" id="UP001140206"/>
    </source>
</evidence>
<dbReference type="Gene3D" id="1.10.510.10">
    <property type="entry name" value="Transferase(Phosphotransferase) domain 1"/>
    <property type="match status" value="1"/>
</dbReference>
<dbReference type="GO" id="GO:0051082">
    <property type="term" value="F:unfolded protein binding"/>
    <property type="evidence" value="ECO:0007669"/>
    <property type="project" value="TreeGrafter"/>
</dbReference>
<organism evidence="8 9">
    <name type="scientific">Rhynchospora pubera</name>
    <dbReference type="NCBI Taxonomy" id="906938"/>
    <lineage>
        <taxon>Eukaryota</taxon>
        <taxon>Viridiplantae</taxon>
        <taxon>Streptophyta</taxon>
        <taxon>Embryophyta</taxon>
        <taxon>Tracheophyta</taxon>
        <taxon>Spermatophyta</taxon>
        <taxon>Magnoliopsida</taxon>
        <taxon>Liliopsida</taxon>
        <taxon>Poales</taxon>
        <taxon>Cyperaceae</taxon>
        <taxon>Cyperoideae</taxon>
        <taxon>Rhynchosporeae</taxon>
        <taxon>Rhynchospora</taxon>
    </lineage>
</organism>
<keyword evidence="1 5" id="KW-0732">Signal</keyword>
<sequence>MAMYANAVLLLLLGLSLTGNVNGNGTVIGIGMATNTSGAERERRREALILSLTRNGTAWTGTGTKISFGIGRNFFLSGVERERERPPFTSTSDSDSQTLILRVYPDPDPYPIPIAYEARSLFVVSKIAKACPFLHPPSQHSSSRFDLRLVIHEDGVFQLTNTSSGVPLWKISTYDPLPSQSNIYIPKNPDYYLFPGQRARLYVLTITGSYKRYPLSVDQYVATTPEIRGSTIILGSKLSTEYVIDACSGNLVYKFVPANVTKFAYSTVIDENPWLSNQNTYIMVIRTDYTVMSFNFTRVVWNWSYTLFTAYHLSSYECALKPPIIPIRFQGDGPILAWIANRESPSAKNVNPCDSASVNGTWHKSTNWEKSYIHSRTFWTILCITLAFYCILLRVSIKKKTEALICKLLRAARKESNSNTLVTARKEATADTLVSASQGGSLNKKKKKKKRSQNVKKNGGSGEIVVPACEIGKDNNRAVVLEIILDGRPTEVKRLLRADYALQSPKNTFKDWTASDTHQNIARFYGYSSNPDFIDITIERCSNSLFGMVKNEDKRLWTHDGYPSPELLKVLRDVISGLVHLHDLGIAHGNLKPQNVLVNEGPMKEILIAKLSDIGIIERLKVDSSHATGSDAPEQLLSRSQGKAADVFNLGCLIFFCLSRGGDPYGEPSERDKSIRENKYDLFSIDYMPEALDLLPRLLNNAPFMRPDVKDIVRHPLLWDSDMRVSFLCDTSLRMKKEDRTDIIKDLECLGPAVFGKKWDQSMRSALLANLQLHRQYEFDSMKDLLRAIRNLHAHYLDLPDKVQEILGESFPAGFAQYFAKAYPKLLIETYKFVDLSFRNEEFFKKYFE</sequence>
<dbReference type="Proteomes" id="UP001140206">
    <property type="component" value="Chromosome 3"/>
</dbReference>
<dbReference type="InterPro" id="IPR045133">
    <property type="entry name" value="IRE1/2-like"/>
</dbReference>
<dbReference type="SMART" id="SM00220">
    <property type="entry name" value="S_TKc"/>
    <property type="match status" value="1"/>
</dbReference>
<accession>A0AAV8DWH4</accession>
<keyword evidence="8" id="KW-0808">Transferase</keyword>
<dbReference type="GO" id="GO:0005524">
    <property type="term" value="F:ATP binding"/>
    <property type="evidence" value="ECO:0007669"/>
    <property type="project" value="UniProtKB-KW"/>
</dbReference>
<proteinExistence type="predicted"/>
<dbReference type="GO" id="GO:0004521">
    <property type="term" value="F:RNA endonuclease activity"/>
    <property type="evidence" value="ECO:0007669"/>
    <property type="project" value="InterPro"/>
</dbReference>
<comment type="caution">
    <text evidence="8">The sequence shown here is derived from an EMBL/GenBank/DDBJ whole genome shotgun (WGS) entry which is preliminary data.</text>
</comment>
<feature type="region of interest" description="Disordered" evidence="4">
    <location>
        <begin position="435"/>
        <end position="459"/>
    </location>
</feature>
<dbReference type="Pfam" id="PF00069">
    <property type="entry name" value="Pkinase"/>
    <property type="match status" value="1"/>
</dbReference>
<reference evidence="8" key="1">
    <citation type="submission" date="2022-08" db="EMBL/GenBank/DDBJ databases">
        <authorList>
            <person name="Marques A."/>
        </authorList>
    </citation>
    <scope>NUCLEOTIDE SEQUENCE</scope>
    <source>
        <strain evidence="8">RhyPub2mFocal</strain>
        <tissue evidence="8">Leaves</tissue>
    </source>
</reference>
<dbReference type="PROSITE" id="PS51392">
    <property type="entry name" value="KEN"/>
    <property type="match status" value="1"/>
</dbReference>
<feature type="compositionally biased region" description="Basic residues" evidence="4">
    <location>
        <begin position="443"/>
        <end position="454"/>
    </location>
</feature>